<dbReference type="InterPro" id="IPR012334">
    <property type="entry name" value="Pectin_lyas_fold"/>
</dbReference>
<organism evidence="1 2">
    <name type="scientific">Spirosoma terrae</name>
    <dbReference type="NCBI Taxonomy" id="1968276"/>
    <lineage>
        <taxon>Bacteria</taxon>
        <taxon>Pseudomonadati</taxon>
        <taxon>Bacteroidota</taxon>
        <taxon>Cytophagia</taxon>
        <taxon>Cytophagales</taxon>
        <taxon>Cytophagaceae</taxon>
        <taxon>Spirosoma</taxon>
    </lineage>
</organism>
<dbReference type="PANTHER" id="PTHR11319">
    <property type="entry name" value="G PROTEIN-COUPLED RECEPTOR-RELATED"/>
    <property type="match status" value="1"/>
</dbReference>
<proteinExistence type="predicted"/>
<dbReference type="PANTHER" id="PTHR11319:SF35">
    <property type="entry name" value="OUTER MEMBRANE PROTEIN PMPC-RELATED"/>
    <property type="match status" value="1"/>
</dbReference>
<comment type="caution">
    <text evidence="1">The sequence shown here is derived from an EMBL/GenBank/DDBJ whole genome shotgun (WGS) entry which is preliminary data.</text>
</comment>
<name>A0A6L9L9V2_9BACT</name>
<dbReference type="InterPro" id="IPR011050">
    <property type="entry name" value="Pectin_lyase_fold/virulence"/>
</dbReference>
<dbReference type="InterPro" id="IPR006626">
    <property type="entry name" value="PbH1"/>
</dbReference>
<dbReference type="Gene3D" id="2.160.20.10">
    <property type="entry name" value="Single-stranded right-handed beta-helix, Pectin lyase-like"/>
    <property type="match status" value="1"/>
</dbReference>
<accession>A0A6L9L9V2</accession>
<evidence type="ECO:0000313" key="1">
    <source>
        <dbReference type="EMBL" id="NDU97240.1"/>
    </source>
</evidence>
<protein>
    <submittedName>
        <fullName evidence="1">Right-handed parallel beta-helix repeat-containing protein</fullName>
    </submittedName>
</protein>
<dbReference type="NCBIfam" id="NF041518">
    <property type="entry name" value="choice_anch_Q"/>
    <property type="match status" value="1"/>
</dbReference>
<evidence type="ECO:0000313" key="2">
    <source>
        <dbReference type="Proteomes" id="UP000474175"/>
    </source>
</evidence>
<reference evidence="1 2" key="1">
    <citation type="submission" date="2020-02" db="EMBL/GenBank/DDBJ databases">
        <title>Draft genome sequence of two Spirosoma agri KCTC 52727 and Spirosoma terrae KCTC 52035.</title>
        <authorList>
            <person name="Rojas J."/>
            <person name="Ambika Manirajan B."/>
            <person name="Suarez C."/>
            <person name="Ratering S."/>
            <person name="Schnell S."/>
        </authorList>
    </citation>
    <scope>NUCLEOTIDE SEQUENCE [LARGE SCALE GENOMIC DNA]</scope>
    <source>
        <strain evidence="1 2">KCTC 52035</strain>
    </source>
</reference>
<dbReference type="RefSeq" id="WP_163952490.1">
    <property type="nucleotide sequence ID" value="NZ_JAAFZH010000010.1"/>
</dbReference>
<dbReference type="InterPro" id="IPR059226">
    <property type="entry name" value="Choice_anch_Q_dom"/>
</dbReference>
<sequence length="515" mass="54124">MKRLILLLIKSLLVLGAYGQSIVFVTPDGAGDQSGRSWSNSLPGTLLPGRVSVALPGTQFWVAAGTYKPTTTIDRAASFSIATGVSVYGGFTGNESGLQQRNYRINKTIFSGDIGIPDDLTDSSSLPASAADNVYHVVTFRDVDASTLIDGVTIRGGVANLDNGTSSYLLGEGVKNNDLGKVGGGIINRSITKCSTPTISNCVIERNRGSFGSGLYSRGNGCGSASLAIVRNCLFTANETFGLGSGGAVYIDNLSNALLEKCTFIDNKAFWGGGVFVFNCNPQLVNCIFTGNQAGFNSGGSGGGVFIDAFNQQSNPVFYNCLFTKNQATSGGAVFTGSFFNGTSTPEFINCTLTQNRAASHLGGAIAIQDSTYRDGYNQSNSLHSPHPVFRNCIIWNNVSYNKESISFGYNSFPAIRNSIVGGNFLAQDYAAVPVEYNGGNNLPVDPLFVNPATGSFGLRAKSPAINAGETIVGNFPANDLAGEPRIQGGRIDLGAYEAAGCPPSLCIPFSVRRR</sequence>
<dbReference type="SMART" id="SM00710">
    <property type="entry name" value="PbH1"/>
    <property type="match status" value="7"/>
</dbReference>
<dbReference type="Proteomes" id="UP000474175">
    <property type="component" value="Unassembled WGS sequence"/>
</dbReference>
<gene>
    <name evidence="1" type="ORF">GK108_20315</name>
</gene>
<dbReference type="EMBL" id="JAAFZH010000010">
    <property type="protein sequence ID" value="NDU97240.1"/>
    <property type="molecule type" value="Genomic_DNA"/>
</dbReference>
<dbReference type="AlphaFoldDB" id="A0A6L9L9V2"/>
<dbReference type="SUPFAM" id="SSF51126">
    <property type="entry name" value="Pectin lyase-like"/>
    <property type="match status" value="1"/>
</dbReference>
<keyword evidence="2" id="KW-1185">Reference proteome</keyword>